<dbReference type="SUPFAM" id="SSF53756">
    <property type="entry name" value="UDP-Glycosyltransferase/glycogen phosphorylase"/>
    <property type="match status" value="1"/>
</dbReference>
<gene>
    <name evidence="5" type="primary">PF3R4</name>
    <name evidence="5" type="ORF">QJS10_CPA10g01468</name>
</gene>
<dbReference type="PANTHER" id="PTHR11926:SF1534">
    <property type="entry name" value="GLYCOSYLTRANSFERASE"/>
    <property type="match status" value="1"/>
</dbReference>
<comment type="similarity">
    <text evidence="1 3">Belongs to the UDP-glycosyltransferase family.</text>
</comment>
<evidence type="ECO:0000256" key="1">
    <source>
        <dbReference type="ARBA" id="ARBA00009995"/>
    </source>
</evidence>
<dbReference type="EMBL" id="JAUJYO010000010">
    <property type="protein sequence ID" value="KAK1307520.1"/>
    <property type="molecule type" value="Genomic_DNA"/>
</dbReference>
<keyword evidence="6" id="KW-1185">Reference proteome</keyword>
<dbReference type="PANTHER" id="PTHR11926">
    <property type="entry name" value="GLUCOSYL/GLUCURONOSYL TRANSFERASES"/>
    <property type="match status" value="1"/>
</dbReference>
<comment type="caution">
    <text evidence="5">The sequence shown here is derived from an EMBL/GenBank/DDBJ whole genome shotgun (WGS) entry which is preliminary data.</text>
</comment>
<evidence type="ECO:0000256" key="3">
    <source>
        <dbReference type="RuleBase" id="RU003718"/>
    </source>
</evidence>
<keyword evidence="2 3" id="KW-0808">Transferase</keyword>
<evidence type="ECO:0000313" key="5">
    <source>
        <dbReference type="EMBL" id="KAK1307520.1"/>
    </source>
</evidence>
<dbReference type="Proteomes" id="UP001180020">
    <property type="component" value="Unassembled WGS sequence"/>
</dbReference>
<dbReference type="GO" id="GO:0080043">
    <property type="term" value="F:quercetin 3-O-glucosyltransferase activity"/>
    <property type="evidence" value="ECO:0007669"/>
    <property type="project" value="TreeGrafter"/>
</dbReference>
<protein>
    <recommendedName>
        <fullName evidence="4">Glycosyltransferase</fullName>
        <ecNumber evidence="4">2.4.1.-</ecNumber>
    </recommendedName>
</protein>
<evidence type="ECO:0000256" key="4">
    <source>
        <dbReference type="RuleBase" id="RU362057"/>
    </source>
</evidence>
<reference evidence="5" key="1">
    <citation type="journal article" date="2023" name="Nat. Commun.">
        <title>Diploid and tetraploid genomes of Acorus and the evolution of monocots.</title>
        <authorList>
            <person name="Ma L."/>
            <person name="Liu K.W."/>
            <person name="Li Z."/>
            <person name="Hsiao Y.Y."/>
            <person name="Qi Y."/>
            <person name="Fu T."/>
            <person name="Tang G.D."/>
            <person name="Zhang D."/>
            <person name="Sun W.H."/>
            <person name="Liu D.K."/>
            <person name="Li Y."/>
            <person name="Chen G.Z."/>
            <person name="Liu X.D."/>
            <person name="Liao X.Y."/>
            <person name="Jiang Y.T."/>
            <person name="Yu X."/>
            <person name="Hao Y."/>
            <person name="Huang J."/>
            <person name="Zhao X.W."/>
            <person name="Ke S."/>
            <person name="Chen Y.Y."/>
            <person name="Wu W.L."/>
            <person name="Hsu J.L."/>
            <person name="Lin Y.F."/>
            <person name="Huang M.D."/>
            <person name="Li C.Y."/>
            <person name="Huang L."/>
            <person name="Wang Z.W."/>
            <person name="Zhao X."/>
            <person name="Zhong W.Y."/>
            <person name="Peng D.H."/>
            <person name="Ahmad S."/>
            <person name="Lan S."/>
            <person name="Zhang J.S."/>
            <person name="Tsai W.C."/>
            <person name="Van de Peer Y."/>
            <person name="Liu Z.J."/>
        </authorList>
    </citation>
    <scope>NUCLEOTIDE SEQUENCE</scope>
    <source>
        <strain evidence="5">CP</strain>
    </source>
</reference>
<sequence>MAKPHFLIVAFPAQGHINPALQLAKRLARCTLSPITFATTPSILRRLNHHTHHPLISFAPISDGTEDGFNPSTNDLKHYFSQLRHLGSESLTELLRSLSDSDRPVKCVVYNFLLPWTADVARNLGIPSILFWIQPAAVFRVYYHYFHDYKPLIGSKKGEPKFTIDFPGLPRLAIADLPSFFQATSKDDTLALPILEELFQILDREEGKVRVLVNTFDALEADALASIGSIDLCGIGPMVPSAYVDGEDVSDTGFGGDIFSGGESSGYREWLDSKAERSVVYVSFGTTVTLQKRLVEEVSKGLKKSGRPFMWVLRNTKGGEEAASDVGGGEGMVVEWCNQMEVLSHPSIGCFVSHCGWNSTVESLVSGVPMVGMPQWSDQATNAKMVEDWWGMGVRARAEGGEEGVVVAAEIVRCLEVVMGGEEVKDNAKRWREAAREAVRENGTSDRNMREFVERFGCGGVTADGKG</sequence>
<dbReference type="FunFam" id="3.40.50.2000:FF:000019">
    <property type="entry name" value="Glycosyltransferase"/>
    <property type="match status" value="1"/>
</dbReference>
<name>A0AAV9E1U6_ACOCL</name>
<proteinExistence type="inferred from homology"/>
<reference evidence="5" key="2">
    <citation type="submission" date="2023-06" db="EMBL/GenBank/DDBJ databases">
        <authorList>
            <person name="Ma L."/>
            <person name="Liu K.-W."/>
            <person name="Li Z."/>
            <person name="Hsiao Y.-Y."/>
            <person name="Qi Y."/>
            <person name="Fu T."/>
            <person name="Tang G."/>
            <person name="Zhang D."/>
            <person name="Sun W.-H."/>
            <person name="Liu D.-K."/>
            <person name="Li Y."/>
            <person name="Chen G.-Z."/>
            <person name="Liu X.-D."/>
            <person name="Liao X.-Y."/>
            <person name="Jiang Y.-T."/>
            <person name="Yu X."/>
            <person name="Hao Y."/>
            <person name="Huang J."/>
            <person name="Zhao X.-W."/>
            <person name="Ke S."/>
            <person name="Chen Y.-Y."/>
            <person name="Wu W.-L."/>
            <person name="Hsu J.-L."/>
            <person name="Lin Y.-F."/>
            <person name="Huang M.-D."/>
            <person name="Li C.-Y."/>
            <person name="Huang L."/>
            <person name="Wang Z.-W."/>
            <person name="Zhao X."/>
            <person name="Zhong W.-Y."/>
            <person name="Peng D.-H."/>
            <person name="Ahmad S."/>
            <person name="Lan S."/>
            <person name="Zhang J.-S."/>
            <person name="Tsai W.-C."/>
            <person name="Van De Peer Y."/>
            <person name="Liu Z.-J."/>
        </authorList>
    </citation>
    <scope>NUCLEOTIDE SEQUENCE</scope>
    <source>
        <strain evidence="5">CP</strain>
        <tissue evidence="5">Leaves</tissue>
    </source>
</reference>
<dbReference type="AlphaFoldDB" id="A0AAV9E1U6"/>
<dbReference type="InterPro" id="IPR002213">
    <property type="entry name" value="UDP_glucos_trans"/>
</dbReference>
<dbReference type="Gene3D" id="3.40.50.2000">
    <property type="entry name" value="Glycogen Phosphorylase B"/>
    <property type="match status" value="2"/>
</dbReference>
<dbReference type="PROSITE" id="PS00375">
    <property type="entry name" value="UDPGT"/>
    <property type="match status" value="1"/>
</dbReference>
<evidence type="ECO:0000256" key="2">
    <source>
        <dbReference type="ARBA" id="ARBA00022679"/>
    </source>
</evidence>
<evidence type="ECO:0000313" key="6">
    <source>
        <dbReference type="Proteomes" id="UP001180020"/>
    </source>
</evidence>
<dbReference type="InterPro" id="IPR035595">
    <property type="entry name" value="UDP_glycos_trans_CS"/>
</dbReference>
<accession>A0AAV9E1U6</accession>
<dbReference type="CDD" id="cd03784">
    <property type="entry name" value="GT1_Gtf-like"/>
    <property type="match status" value="1"/>
</dbReference>
<organism evidence="5 6">
    <name type="scientific">Acorus calamus</name>
    <name type="common">Sweet flag</name>
    <dbReference type="NCBI Taxonomy" id="4465"/>
    <lineage>
        <taxon>Eukaryota</taxon>
        <taxon>Viridiplantae</taxon>
        <taxon>Streptophyta</taxon>
        <taxon>Embryophyta</taxon>
        <taxon>Tracheophyta</taxon>
        <taxon>Spermatophyta</taxon>
        <taxon>Magnoliopsida</taxon>
        <taxon>Liliopsida</taxon>
        <taxon>Acoraceae</taxon>
        <taxon>Acorus</taxon>
    </lineage>
</organism>
<keyword evidence="3" id="KW-0328">Glycosyltransferase</keyword>
<dbReference type="GO" id="GO:0080044">
    <property type="term" value="F:quercetin 7-O-glucosyltransferase activity"/>
    <property type="evidence" value="ECO:0007669"/>
    <property type="project" value="TreeGrafter"/>
</dbReference>
<dbReference type="EC" id="2.4.1.-" evidence="4"/>
<dbReference type="Pfam" id="PF00201">
    <property type="entry name" value="UDPGT"/>
    <property type="match status" value="1"/>
</dbReference>